<dbReference type="EMBL" id="JABENB010000001">
    <property type="protein sequence ID" value="NNG37759.1"/>
    <property type="molecule type" value="Genomic_DNA"/>
</dbReference>
<protein>
    <submittedName>
        <fullName evidence="1">Acyltransferase</fullName>
    </submittedName>
</protein>
<dbReference type="InterPro" id="IPR011004">
    <property type="entry name" value="Trimer_LpxA-like_sf"/>
</dbReference>
<dbReference type="PANTHER" id="PTHR23416">
    <property type="entry name" value="SIALIC ACID SYNTHASE-RELATED"/>
    <property type="match status" value="1"/>
</dbReference>
<evidence type="ECO:0000313" key="1">
    <source>
        <dbReference type="EMBL" id="NNG37759.1"/>
    </source>
</evidence>
<dbReference type="CDD" id="cd04647">
    <property type="entry name" value="LbH_MAT_like"/>
    <property type="match status" value="1"/>
</dbReference>
<dbReference type="GO" id="GO:0008374">
    <property type="term" value="F:O-acyltransferase activity"/>
    <property type="evidence" value="ECO:0007669"/>
    <property type="project" value="TreeGrafter"/>
</dbReference>
<dbReference type="PANTHER" id="PTHR23416:SF54">
    <property type="entry name" value="ACETYLTRANSFERASE, CYSE_LACA_LPXA_NODL FAMILY (AFU_ORTHOLOGUE AFUA_2G08430)-RELATED"/>
    <property type="match status" value="1"/>
</dbReference>
<keyword evidence="2" id="KW-1185">Reference proteome</keyword>
<accession>A0A849AB88</accession>
<evidence type="ECO:0000313" key="2">
    <source>
        <dbReference type="Proteomes" id="UP000557772"/>
    </source>
</evidence>
<keyword evidence="1" id="KW-0012">Acyltransferase</keyword>
<reference evidence="1 2" key="1">
    <citation type="submission" date="2020-05" db="EMBL/GenBank/DDBJ databases">
        <title>Flexivirga sp. ID2601S isolated from air conditioner.</title>
        <authorList>
            <person name="Kim D.H."/>
        </authorList>
    </citation>
    <scope>NUCLEOTIDE SEQUENCE [LARGE SCALE GENOMIC DNA]</scope>
    <source>
        <strain evidence="1 2">ID2601S</strain>
    </source>
</reference>
<dbReference type="Pfam" id="PF00132">
    <property type="entry name" value="Hexapep"/>
    <property type="match status" value="1"/>
</dbReference>
<proteinExistence type="predicted"/>
<dbReference type="Proteomes" id="UP000557772">
    <property type="component" value="Unassembled WGS sequence"/>
</dbReference>
<dbReference type="InterPro" id="IPR001451">
    <property type="entry name" value="Hexapep"/>
</dbReference>
<keyword evidence="1" id="KW-0808">Transferase</keyword>
<organism evidence="1 2">
    <name type="scientific">Flexivirga aerilata</name>
    <dbReference type="NCBI Taxonomy" id="1656889"/>
    <lineage>
        <taxon>Bacteria</taxon>
        <taxon>Bacillati</taxon>
        <taxon>Actinomycetota</taxon>
        <taxon>Actinomycetes</taxon>
        <taxon>Micrococcales</taxon>
        <taxon>Dermacoccaceae</taxon>
        <taxon>Flexivirga</taxon>
    </lineage>
</organism>
<sequence>MGMTATTRGSALTTGARAAASRARRAANALAQTGVRSSIVPESLRVRVLRATGALIEPTTSVRPRVHMSADVRFGAETSVGEEALLQGPTVVGDRSHVGPRALVITYTHPIGGHELRCPNPPLIKQVTIGEGCWIGAGSMILPGVTIGDGVIVAAGAVVTQDCESDCLYAGVPARLVRRLSAPE</sequence>
<comment type="caution">
    <text evidence="1">The sequence shown here is derived from an EMBL/GenBank/DDBJ whole genome shotgun (WGS) entry which is preliminary data.</text>
</comment>
<dbReference type="SUPFAM" id="SSF51161">
    <property type="entry name" value="Trimeric LpxA-like enzymes"/>
    <property type="match status" value="1"/>
</dbReference>
<dbReference type="InterPro" id="IPR051159">
    <property type="entry name" value="Hexapeptide_acetyltransf"/>
</dbReference>
<dbReference type="AlphaFoldDB" id="A0A849AB88"/>
<dbReference type="Gene3D" id="2.160.10.10">
    <property type="entry name" value="Hexapeptide repeat proteins"/>
    <property type="match status" value="1"/>
</dbReference>
<gene>
    <name evidence="1" type="ORF">HJ588_00520</name>
</gene>
<name>A0A849AB88_9MICO</name>